<keyword evidence="2" id="KW-1185">Reference proteome</keyword>
<reference evidence="2" key="1">
    <citation type="submission" date="2016-08" db="EMBL/GenBank/DDBJ databases">
        <authorList>
            <person name="Varghese N."/>
            <person name="Submissions Spin"/>
        </authorList>
    </citation>
    <scope>NUCLEOTIDE SEQUENCE [LARGE SCALE GENOMIC DNA]</scope>
    <source>
        <strain evidence="2">R-53094</strain>
    </source>
</reference>
<dbReference type="EMBL" id="FMAO01000024">
    <property type="protein sequence ID" value="SCC14622.1"/>
    <property type="molecule type" value="Genomic_DNA"/>
</dbReference>
<protein>
    <recommendedName>
        <fullName evidence="3">EcsC protein family protein</fullName>
    </recommendedName>
</protein>
<dbReference type="RefSeq" id="WP_092464052.1">
    <property type="nucleotide sequence ID" value="NZ_BJEE01000003.1"/>
</dbReference>
<organism evidence="1 2">
    <name type="scientific">Weissella bombi</name>
    <dbReference type="NCBI Taxonomy" id="1505725"/>
    <lineage>
        <taxon>Bacteria</taxon>
        <taxon>Bacillati</taxon>
        <taxon>Bacillota</taxon>
        <taxon>Bacilli</taxon>
        <taxon>Lactobacillales</taxon>
        <taxon>Lactobacillaceae</taxon>
        <taxon>Weissella</taxon>
    </lineage>
</organism>
<evidence type="ECO:0000313" key="2">
    <source>
        <dbReference type="Proteomes" id="UP000199268"/>
    </source>
</evidence>
<evidence type="ECO:0008006" key="3">
    <source>
        <dbReference type="Google" id="ProtNLM"/>
    </source>
</evidence>
<name>A0A1C4C6C1_9LACO</name>
<dbReference type="Proteomes" id="UP000199268">
    <property type="component" value="Unassembled WGS sequence"/>
</dbReference>
<proteinExistence type="predicted"/>
<sequence>MAQQLGYLYGISDLLSDEGNLTEAGHRTLQICLAVMLGISYGNASIMFVARGAGLNVGKQIIAKPLTKTMWYPLVKTIGKQIGIQVTKEGTGKLVSKAIPILGGVVSGGITYVSMKLMGRKLMKALVDSVNPTEEDINKATEIIEGIVAE</sequence>
<dbReference type="AlphaFoldDB" id="A0A1C4C6C1"/>
<dbReference type="OrthoDB" id="9809307at2"/>
<evidence type="ECO:0000313" key="1">
    <source>
        <dbReference type="EMBL" id="SCC14622.1"/>
    </source>
</evidence>
<gene>
    <name evidence="1" type="ORF">GA0061074_1242</name>
</gene>
<accession>A0A1C4C6C1</accession>